<name>A0ABX7JDZ6_9RHOB</name>
<feature type="domain" description="DNA/RNA non-specific endonuclease/pyrophosphatase/phosphodiesterase" evidence="2">
    <location>
        <begin position="73"/>
        <end position="286"/>
    </location>
</feature>
<dbReference type="EMBL" id="CP070368">
    <property type="protein sequence ID" value="QRZ12460.1"/>
    <property type="molecule type" value="Genomic_DNA"/>
</dbReference>
<evidence type="ECO:0000313" key="3">
    <source>
        <dbReference type="EMBL" id="QRZ12460.1"/>
    </source>
</evidence>
<keyword evidence="3" id="KW-0255">Endonuclease</keyword>
<dbReference type="CDD" id="cd00091">
    <property type="entry name" value="NUC"/>
    <property type="match status" value="1"/>
</dbReference>
<evidence type="ECO:0000259" key="2">
    <source>
        <dbReference type="SMART" id="SM00892"/>
    </source>
</evidence>
<accession>A0ABX7JDZ6</accession>
<dbReference type="SMART" id="SM00892">
    <property type="entry name" value="Endonuclease_NS"/>
    <property type="match status" value="1"/>
</dbReference>
<keyword evidence="3" id="KW-0540">Nuclease</keyword>
<proteinExistence type="predicted"/>
<dbReference type="PANTHER" id="PTHR13966">
    <property type="entry name" value="ENDONUCLEASE RELATED"/>
    <property type="match status" value="1"/>
</dbReference>
<dbReference type="GO" id="GO:0004519">
    <property type="term" value="F:endonuclease activity"/>
    <property type="evidence" value="ECO:0007669"/>
    <property type="project" value="UniProtKB-KW"/>
</dbReference>
<gene>
    <name evidence="3" type="ORF">JWJ88_07490</name>
</gene>
<sequence length="309" mass="34340">MPRGFGPSAGLDALRVTNAILPLESYDDRPGYDPGFVLQSHPLPLPGPGRWADDLVHLTPEARQQSRDDSELRYTHFSVRMAQSRALPLCSACNIDGSRSDHSVPRSDIWRRDPRINTGLQNLNEGYGHDHQGLFSRGHMTRRKDPNWGPPEIAQRADADTFHITNAAPQRQGFNAGIWLALEDYVLDNTDRANLKVTVITGPILSPDDPVYYNRRIPTAFWKILAFVHAGTGALTTIGYRRSQMDYLPRPAGGRFVFGDFRDSQVPVRAIAQESGLDLAAYAELDVMAGAGPEMEIRVASTADFYLSR</sequence>
<dbReference type="InterPro" id="IPR044929">
    <property type="entry name" value="DNA/RNA_non-sp_Endonuclease_sf"/>
</dbReference>
<dbReference type="PANTHER" id="PTHR13966:SF5">
    <property type="entry name" value="ENDONUCLEASE G, MITOCHONDRIAL"/>
    <property type="match status" value="1"/>
</dbReference>
<dbReference type="SUPFAM" id="SSF54060">
    <property type="entry name" value="His-Me finger endonucleases"/>
    <property type="match status" value="1"/>
</dbReference>
<organism evidence="3 4">
    <name type="scientific">Paracoccus methylovorus</name>
    <dbReference type="NCBI Taxonomy" id="2812658"/>
    <lineage>
        <taxon>Bacteria</taxon>
        <taxon>Pseudomonadati</taxon>
        <taxon>Pseudomonadota</taxon>
        <taxon>Alphaproteobacteria</taxon>
        <taxon>Rhodobacterales</taxon>
        <taxon>Paracoccaceae</taxon>
        <taxon>Paracoccus</taxon>
    </lineage>
</organism>
<dbReference type="Proteomes" id="UP000663629">
    <property type="component" value="Chromosome 1"/>
</dbReference>
<reference evidence="3 4" key="1">
    <citation type="submission" date="2021-02" db="EMBL/GenBank/DDBJ databases">
        <title>Paracoccus methylovroum sp.nov., a new methanol and methylamine utilizing methylotrophic denitrifer.</title>
        <authorList>
            <person name="Timsy T."/>
            <person name="Behrendt U."/>
            <person name="Ulrich A."/>
            <person name="Spanner T."/>
            <person name="Foesel B.U."/>
            <person name="Horn M.A."/>
            <person name="Kolb S."/>
        </authorList>
    </citation>
    <scope>NUCLEOTIDE SEQUENCE [LARGE SCALE GENOMIC DNA]</scope>
    <source>
        <strain evidence="3 4">H4-D09</strain>
    </source>
</reference>
<dbReference type="InterPro" id="IPR040255">
    <property type="entry name" value="Non-specific_endonuclease"/>
</dbReference>
<dbReference type="RefSeq" id="WP_205293493.1">
    <property type="nucleotide sequence ID" value="NZ_CP070368.1"/>
</dbReference>
<dbReference type="InterPro" id="IPR020821">
    <property type="entry name" value="ENPP1-3/EXOG-like_nuc-like"/>
</dbReference>
<keyword evidence="3" id="KW-0378">Hydrolase</keyword>
<protein>
    <submittedName>
        <fullName evidence="3">DNA/RNA non-specific endonuclease</fullName>
    </submittedName>
</protein>
<evidence type="ECO:0000259" key="1">
    <source>
        <dbReference type="SMART" id="SM00477"/>
    </source>
</evidence>
<dbReference type="Pfam" id="PF01223">
    <property type="entry name" value="Endonuclease_NS"/>
    <property type="match status" value="1"/>
</dbReference>
<evidence type="ECO:0000313" key="4">
    <source>
        <dbReference type="Proteomes" id="UP000663629"/>
    </source>
</evidence>
<feature type="domain" description="ENPP1-3/EXOG-like endonuclease/phosphodiesterase" evidence="1">
    <location>
        <begin position="74"/>
        <end position="286"/>
    </location>
</feature>
<keyword evidence="4" id="KW-1185">Reference proteome</keyword>
<dbReference type="InterPro" id="IPR001604">
    <property type="entry name" value="Endo_G_ENPP1-like_dom"/>
</dbReference>
<dbReference type="SMART" id="SM00477">
    <property type="entry name" value="NUC"/>
    <property type="match status" value="1"/>
</dbReference>
<dbReference type="Gene3D" id="3.40.570.10">
    <property type="entry name" value="Extracellular Endonuclease, subunit A"/>
    <property type="match status" value="1"/>
</dbReference>
<dbReference type="InterPro" id="IPR044925">
    <property type="entry name" value="His-Me_finger_sf"/>
</dbReference>